<proteinExistence type="predicted"/>
<evidence type="ECO:0000313" key="2">
    <source>
        <dbReference type="EMBL" id="QQO08123.1"/>
    </source>
</evidence>
<evidence type="ECO:0000313" key="3">
    <source>
        <dbReference type="Proteomes" id="UP000595917"/>
    </source>
</evidence>
<dbReference type="InterPro" id="IPR050312">
    <property type="entry name" value="IolE/XylAMocC-like"/>
</dbReference>
<accession>A0A7T7XKV8</accession>
<reference evidence="2" key="1">
    <citation type="submission" date="2021-01" db="EMBL/GenBank/DDBJ databases">
        <title>Description of Breznakiella homolactica.</title>
        <authorList>
            <person name="Song Y."/>
            <person name="Brune A."/>
        </authorList>
    </citation>
    <scope>NUCLEOTIDE SEQUENCE</scope>
    <source>
        <strain evidence="2">RmG30</strain>
    </source>
</reference>
<protein>
    <submittedName>
        <fullName evidence="2">Sugar phosphate isomerase/epimerase</fullName>
    </submittedName>
</protein>
<name>A0A7T7XKV8_9SPIR</name>
<dbReference type="AlphaFoldDB" id="A0A7T7XKV8"/>
<sequence>MKQLAVSSFAYRYNIGFDGFASPRPLTAENFLRRAGDLGFQGVQICENLGIAKMSREELLRIKELARELGLFIEVGMNGAEKENLLLHREIAETLGSDFVRVVLGGKSRKTEAEAAEASKGFTYTIGSVLPLFKQSKIRIGMENHFDLPTRWLKAIADAVNDEYLGLILDTTNCIHFLERPEEALEICRGRIVSVHLKDYSVKKIEAGHCISGTVLLDGELSVQPFLDACDSIVMEMTIRRPEGFTADQILQWEDEAVAVSAGRLMDCVKR</sequence>
<dbReference type="SUPFAM" id="SSF51658">
    <property type="entry name" value="Xylose isomerase-like"/>
    <property type="match status" value="1"/>
</dbReference>
<dbReference type="GO" id="GO:0016853">
    <property type="term" value="F:isomerase activity"/>
    <property type="evidence" value="ECO:0007669"/>
    <property type="project" value="UniProtKB-KW"/>
</dbReference>
<dbReference type="InterPro" id="IPR013022">
    <property type="entry name" value="Xyl_isomerase-like_TIM-brl"/>
</dbReference>
<organism evidence="2 3">
    <name type="scientific">Breznakiella homolactica</name>
    <dbReference type="NCBI Taxonomy" id="2798577"/>
    <lineage>
        <taxon>Bacteria</taxon>
        <taxon>Pseudomonadati</taxon>
        <taxon>Spirochaetota</taxon>
        <taxon>Spirochaetia</taxon>
        <taxon>Spirochaetales</taxon>
        <taxon>Breznakiellaceae</taxon>
        <taxon>Breznakiella</taxon>
    </lineage>
</organism>
<dbReference type="EMBL" id="CP067089">
    <property type="protein sequence ID" value="QQO08123.1"/>
    <property type="molecule type" value="Genomic_DNA"/>
</dbReference>
<keyword evidence="2" id="KW-0413">Isomerase</keyword>
<dbReference type="PANTHER" id="PTHR12110">
    <property type="entry name" value="HYDROXYPYRUVATE ISOMERASE"/>
    <property type="match status" value="1"/>
</dbReference>
<dbReference type="Pfam" id="PF01261">
    <property type="entry name" value="AP_endonuc_2"/>
    <property type="match status" value="1"/>
</dbReference>
<dbReference type="Proteomes" id="UP000595917">
    <property type="component" value="Chromosome"/>
</dbReference>
<dbReference type="PANTHER" id="PTHR12110:SF52">
    <property type="entry name" value="XYLOSE ISOMERASE"/>
    <property type="match status" value="1"/>
</dbReference>
<evidence type="ECO:0000259" key="1">
    <source>
        <dbReference type="Pfam" id="PF01261"/>
    </source>
</evidence>
<dbReference type="RefSeq" id="WP_215625429.1">
    <property type="nucleotide sequence ID" value="NZ_CP067089.2"/>
</dbReference>
<feature type="domain" description="Xylose isomerase-like TIM barrel" evidence="1">
    <location>
        <begin position="33"/>
        <end position="202"/>
    </location>
</feature>
<gene>
    <name evidence="2" type="ORF">JFL75_14395</name>
</gene>
<dbReference type="InterPro" id="IPR036237">
    <property type="entry name" value="Xyl_isomerase-like_sf"/>
</dbReference>
<keyword evidence="3" id="KW-1185">Reference proteome</keyword>
<dbReference type="KEGG" id="bhc:JFL75_14395"/>
<dbReference type="Gene3D" id="3.20.20.150">
    <property type="entry name" value="Divalent-metal-dependent TIM barrel enzymes"/>
    <property type="match status" value="1"/>
</dbReference>